<name>A0A176S6Y6_9GAMM</name>
<protein>
    <recommendedName>
        <fullName evidence="3">DUF4351 domain-containing protein</fullName>
    </recommendedName>
</protein>
<reference evidence="1 2" key="1">
    <citation type="submission" date="2016-05" db="EMBL/GenBank/DDBJ databases">
        <title>Single-cell genome of chain-forming Candidatus Thiomargarita nelsonii and comparison to other large sulfur-oxidizing bacteria.</title>
        <authorList>
            <person name="Winkel M."/>
            <person name="Salman V."/>
            <person name="Woyke T."/>
            <person name="Schulz-Vogt H."/>
            <person name="Richter M."/>
            <person name="Flood B."/>
            <person name="Bailey J."/>
            <person name="Amann R."/>
            <person name="Mussmann M."/>
        </authorList>
    </citation>
    <scope>NUCLEOTIDE SEQUENCE [LARGE SCALE GENOMIC DNA]</scope>
    <source>
        <strain evidence="1 2">THI036</strain>
    </source>
</reference>
<evidence type="ECO:0000313" key="2">
    <source>
        <dbReference type="Proteomes" id="UP000076962"/>
    </source>
</evidence>
<keyword evidence="2" id="KW-1185">Reference proteome</keyword>
<organism evidence="1 2">
    <name type="scientific">Candidatus Thiomargarita nelsonii</name>
    <dbReference type="NCBI Taxonomy" id="1003181"/>
    <lineage>
        <taxon>Bacteria</taxon>
        <taxon>Pseudomonadati</taxon>
        <taxon>Pseudomonadota</taxon>
        <taxon>Gammaproteobacteria</taxon>
        <taxon>Thiotrichales</taxon>
        <taxon>Thiotrichaceae</taxon>
        <taxon>Thiomargarita</taxon>
    </lineage>
</organism>
<comment type="caution">
    <text evidence="1">The sequence shown here is derived from an EMBL/GenBank/DDBJ whole genome shotgun (WGS) entry which is preliminary data.</text>
</comment>
<dbReference type="AlphaFoldDB" id="A0A176S6Y6"/>
<sequence>MMRAWGLGALDSLDKGESQTDDPRHPIRRTLTIVCVTRPDKILAPEEQFGFVPIDDGIYHCQERLEQWIIYPSELALVEKNYPLLPLARGKKLEQFISLCLHEGLKDYLQLIIDIGIATDPEVIWRKILEVKQMKPMIREDTWPIIDQFFRETPEAMVKISTIQEALADRMIRGEKKGALSHMQRTLIRQLRRKFSRLPDSIVLRIQKTDDIEQLDNWLDKIISVKSLAEAKQIFEIT</sequence>
<dbReference type="EMBL" id="LUTY01000228">
    <property type="protein sequence ID" value="OAD23666.1"/>
    <property type="molecule type" value="Genomic_DNA"/>
</dbReference>
<evidence type="ECO:0000313" key="1">
    <source>
        <dbReference type="EMBL" id="OAD23666.1"/>
    </source>
</evidence>
<gene>
    <name evidence="1" type="ORF">THIOM_000495</name>
</gene>
<proteinExistence type="predicted"/>
<accession>A0A176S6Y6</accession>
<evidence type="ECO:0008006" key="3">
    <source>
        <dbReference type="Google" id="ProtNLM"/>
    </source>
</evidence>
<dbReference type="Proteomes" id="UP000076962">
    <property type="component" value="Unassembled WGS sequence"/>
</dbReference>